<dbReference type="SUPFAM" id="SSF103473">
    <property type="entry name" value="MFS general substrate transporter"/>
    <property type="match status" value="1"/>
</dbReference>
<dbReference type="InterPro" id="IPR011701">
    <property type="entry name" value="MFS"/>
</dbReference>
<keyword evidence="8" id="KW-1185">Reference proteome</keyword>
<dbReference type="CDD" id="cd17323">
    <property type="entry name" value="MFS_Tpo1_MDR_like"/>
    <property type="match status" value="1"/>
</dbReference>
<dbReference type="PANTHER" id="PTHR23502">
    <property type="entry name" value="MAJOR FACILITATOR SUPERFAMILY"/>
    <property type="match status" value="1"/>
</dbReference>
<keyword evidence="3 5" id="KW-1133">Transmembrane helix</keyword>
<evidence type="ECO:0000259" key="6">
    <source>
        <dbReference type="PROSITE" id="PS50850"/>
    </source>
</evidence>
<feature type="transmembrane region" description="Helical" evidence="5">
    <location>
        <begin position="392"/>
        <end position="413"/>
    </location>
</feature>
<name>A0A815X3Z5_ADIRI</name>
<evidence type="ECO:0000256" key="2">
    <source>
        <dbReference type="ARBA" id="ARBA00022692"/>
    </source>
</evidence>
<sequence>MIPNEHSKEYQSATTTYSKCTRLRTPYSPYVTGFDQIYNQSYQGEGTLTNPYAVDWLSDDPENPQTWNTIYKCFLTAFVSITAMGVTFCSSIFISEYNTLKKEFQPSQEVLTLGISLFVVGFALGPLLWASLSEMFGRRIIFIITYVALTVFNASTAASRNIWTILILRFFAGAFGSSPLANKNNSNIHLQAGGTIADLFSVRHRGTALTFYAAMPFLGPILGPIVGGYASSAIDWRWIQGLMAIFTGILALIGIVFLSETYAPFLLRLRAEKLSRMTGLVYRSKFEVKNQVIFRRLLKISLSRPWIFLIREPIVSLLSLYMALIYGILYMFVSAFPIVYGEERGWTSGSVGLSFLGMAIGVIVAVVYCILDNRRYIKLSQANVSHQVPPETRLPPAIVGAVALPVSLFWFAWTNYPSMHFIISTSACVPFGFGIVLVFVAIINYLVDSYMIYAASALAANSILRSLFGAAFPLFTTKMFHNIGIHWAVCVPAFAALLCIPLPYLFWKYGSFARQRSKYASEMIMLMEAAHKSSVKGLEGNTEVKSSIRYSIVSDDVAIVRL</sequence>
<dbReference type="Gene3D" id="1.20.1250.20">
    <property type="entry name" value="MFS general substrate transporter like domains"/>
    <property type="match status" value="1"/>
</dbReference>
<feature type="transmembrane region" description="Helical" evidence="5">
    <location>
        <begin position="110"/>
        <end position="129"/>
    </location>
</feature>
<feature type="transmembrane region" description="Helical" evidence="5">
    <location>
        <begin position="136"/>
        <end position="156"/>
    </location>
</feature>
<feature type="transmembrane region" description="Helical" evidence="5">
    <location>
        <begin position="73"/>
        <end position="94"/>
    </location>
</feature>
<dbReference type="InterPro" id="IPR020846">
    <property type="entry name" value="MFS_dom"/>
</dbReference>
<feature type="transmembrane region" description="Helical" evidence="5">
    <location>
        <begin position="351"/>
        <end position="371"/>
    </location>
</feature>
<comment type="caution">
    <text evidence="7">The sequence shown here is derived from an EMBL/GenBank/DDBJ whole genome shotgun (WGS) entry which is preliminary data.</text>
</comment>
<dbReference type="PROSITE" id="PS50850">
    <property type="entry name" value="MFS"/>
    <property type="match status" value="1"/>
</dbReference>
<dbReference type="EMBL" id="CAJNOR010005220">
    <property type="protein sequence ID" value="CAF1552055.1"/>
    <property type="molecule type" value="Genomic_DNA"/>
</dbReference>
<evidence type="ECO:0000313" key="8">
    <source>
        <dbReference type="Proteomes" id="UP000663828"/>
    </source>
</evidence>
<dbReference type="FunFam" id="1.20.1250.20:FF:000011">
    <property type="entry name" value="MFS multidrug transporter, putative"/>
    <property type="match status" value="1"/>
</dbReference>
<dbReference type="AlphaFoldDB" id="A0A815X3Z5"/>
<keyword evidence="2 5" id="KW-0812">Transmembrane</keyword>
<evidence type="ECO:0000256" key="3">
    <source>
        <dbReference type="ARBA" id="ARBA00022989"/>
    </source>
</evidence>
<feature type="transmembrane region" description="Helical" evidence="5">
    <location>
        <begin position="209"/>
        <end position="230"/>
    </location>
</feature>
<comment type="subcellular location">
    <subcellularLocation>
        <location evidence="1">Membrane</location>
        <topology evidence="1">Multi-pass membrane protein</topology>
    </subcellularLocation>
</comment>
<organism evidence="7 8">
    <name type="scientific">Adineta ricciae</name>
    <name type="common">Rotifer</name>
    <dbReference type="NCBI Taxonomy" id="249248"/>
    <lineage>
        <taxon>Eukaryota</taxon>
        <taxon>Metazoa</taxon>
        <taxon>Spiralia</taxon>
        <taxon>Gnathifera</taxon>
        <taxon>Rotifera</taxon>
        <taxon>Eurotatoria</taxon>
        <taxon>Bdelloidea</taxon>
        <taxon>Adinetida</taxon>
        <taxon>Adinetidae</taxon>
        <taxon>Adineta</taxon>
    </lineage>
</organism>
<dbReference type="PANTHER" id="PTHR23502:SF158">
    <property type="entry name" value="MULTIDRUG TRANSPORTER, PUTATIVE (AFU_ORTHOLOGUE AFUA_3G01890)-RELATED"/>
    <property type="match status" value="1"/>
</dbReference>
<feature type="transmembrane region" description="Helical" evidence="5">
    <location>
        <begin position="450"/>
        <end position="472"/>
    </location>
</feature>
<feature type="transmembrane region" description="Helical" evidence="5">
    <location>
        <begin position="242"/>
        <end position="267"/>
    </location>
</feature>
<keyword evidence="4 5" id="KW-0472">Membrane</keyword>
<feature type="transmembrane region" description="Helical" evidence="5">
    <location>
        <begin position="162"/>
        <end position="181"/>
    </location>
</feature>
<dbReference type="InterPro" id="IPR036259">
    <property type="entry name" value="MFS_trans_sf"/>
</dbReference>
<proteinExistence type="predicted"/>
<dbReference type="GO" id="GO:0022857">
    <property type="term" value="F:transmembrane transporter activity"/>
    <property type="evidence" value="ECO:0007669"/>
    <property type="project" value="InterPro"/>
</dbReference>
<feature type="transmembrane region" description="Helical" evidence="5">
    <location>
        <begin position="484"/>
        <end position="507"/>
    </location>
</feature>
<feature type="domain" description="Major facilitator superfamily (MFS) profile" evidence="6">
    <location>
        <begin position="69"/>
        <end position="511"/>
    </location>
</feature>
<evidence type="ECO:0000256" key="5">
    <source>
        <dbReference type="SAM" id="Phobius"/>
    </source>
</evidence>
<evidence type="ECO:0000256" key="4">
    <source>
        <dbReference type="ARBA" id="ARBA00023136"/>
    </source>
</evidence>
<evidence type="ECO:0000313" key="7">
    <source>
        <dbReference type="EMBL" id="CAF1552055.1"/>
    </source>
</evidence>
<dbReference type="Pfam" id="PF07690">
    <property type="entry name" value="MFS_1"/>
    <property type="match status" value="1"/>
</dbReference>
<accession>A0A815X3Z5</accession>
<reference evidence="7" key="1">
    <citation type="submission" date="2021-02" db="EMBL/GenBank/DDBJ databases">
        <authorList>
            <person name="Nowell W R."/>
        </authorList>
    </citation>
    <scope>NUCLEOTIDE SEQUENCE</scope>
</reference>
<feature type="transmembrane region" description="Helical" evidence="5">
    <location>
        <begin position="419"/>
        <end position="443"/>
    </location>
</feature>
<gene>
    <name evidence="7" type="ORF">XAT740_LOCUS42972</name>
</gene>
<evidence type="ECO:0000256" key="1">
    <source>
        <dbReference type="ARBA" id="ARBA00004141"/>
    </source>
</evidence>
<dbReference type="Proteomes" id="UP000663828">
    <property type="component" value="Unassembled WGS sequence"/>
</dbReference>
<protein>
    <recommendedName>
        <fullName evidence="6">Major facilitator superfamily (MFS) profile domain-containing protein</fullName>
    </recommendedName>
</protein>
<feature type="transmembrane region" description="Helical" evidence="5">
    <location>
        <begin position="314"/>
        <end position="339"/>
    </location>
</feature>
<dbReference type="GO" id="GO:0005886">
    <property type="term" value="C:plasma membrane"/>
    <property type="evidence" value="ECO:0007669"/>
    <property type="project" value="TreeGrafter"/>
</dbReference>